<evidence type="ECO:0000256" key="1">
    <source>
        <dbReference type="ARBA" id="ARBA00004141"/>
    </source>
</evidence>
<keyword evidence="2 6" id="KW-0812">Transmembrane</keyword>
<proteinExistence type="inferred from homology"/>
<evidence type="ECO:0000256" key="4">
    <source>
        <dbReference type="ARBA" id="ARBA00023136"/>
    </source>
</evidence>
<dbReference type="GO" id="GO:0015174">
    <property type="term" value="F:basic amino acid transmembrane transporter activity"/>
    <property type="evidence" value="ECO:0007669"/>
    <property type="project" value="TreeGrafter"/>
</dbReference>
<feature type="transmembrane region" description="Helical" evidence="6">
    <location>
        <begin position="191"/>
        <end position="211"/>
    </location>
</feature>
<organism evidence="7 8">
    <name type="scientific">Steinernema hermaphroditum</name>
    <dbReference type="NCBI Taxonomy" id="289476"/>
    <lineage>
        <taxon>Eukaryota</taxon>
        <taxon>Metazoa</taxon>
        <taxon>Ecdysozoa</taxon>
        <taxon>Nematoda</taxon>
        <taxon>Chromadorea</taxon>
        <taxon>Rhabditida</taxon>
        <taxon>Tylenchina</taxon>
        <taxon>Panagrolaimomorpha</taxon>
        <taxon>Strongyloidoidea</taxon>
        <taxon>Steinernematidae</taxon>
        <taxon>Steinernema</taxon>
    </lineage>
</organism>
<evidence type="ECO:0000256" key="3">
    <source>
        <dbReference type="ARBA" id="ARBA00022989"/>
    </source>
</evidence>
<feature type="transmembrane region" description="Helical" evidence="6">
    <location>
        <begin position="310"/>
        <end position="331"/>
    </location>
</feature>
<keyword evidence="3 6" id="KW-1133">Transmembrane helix</keyword>
<dbReference type="InterPro" id="IPR051415">
    <property type="entry name" value="LAAT-1"/>
</dbReference>
<dbReference type="EMBL" id="JAUCMV010000005">
    <property type="protein sequence ID" value="KAK0393363.1"/>
    <property type="molecule type" value="Genomic_DNA"/>
</dbReference>
<dbReference type="PANTHER" id="PTHR16201:SF34">
    <property type="entry name" value="LYSOSOMAL AMINO ACID TRANSPORTER 1"/>
    <property type="match status" value="1"/>
</dbReference>
<feature type="transmembrane region" description="Helical" evidence="6">
    <location>
        <begin position="151"/>
        <end position="170"/>
    </location>
</feature>
<keyword evidence="4 6" id="KW-0472">Membrane</keyword>
<dbReference type="InterPro" id="IPR006603">
    <property type="entry name" value="PQ-loop_rpt"/>
</dbReference>
<evidence type="ECO:0000256" key="2">
    <source>
        <dbReference type="ARBA" id="ARBA00022692"/>
    </source>
</evidence>
<dbReference type="Pfam" id="PF04193">
    <property type="entry name" value="PQ-loop"/>
    <property type="match status" value="2"/>
</dbReference>
<name>A0AA39LDK1_9BILA</name>
<gene>
    <name evidence="7" type="ORF">QR680_000173</name>
</gene>
<dbReference type="FunFam" id="1.20.1280.290:FF:000049">
    <property type="entry name" value="Lysosomal amino acid transporter 1"/>
    <property type="match status" value="1"/>
</dbReference>
<dbReference type="Gene3D" id="1.20.1280.290">
    <property type="match status" value="2"/>
</dbReference>
<feature type="transmembrane region" description="Helical" evidence="6">
    <location>
        <begin position="94"/>
        <end position="113"/>
    </location>
</feature>
<dbReference type="GO" id="GO:0098852">
    <property type="term" value="C:lytic vacuole membrane"/>
    <property type="evidence" value="ECO:0007669"/>
    <property type="project" value="UniProtKB-ARBA"/>
</dbReference>
<protein>
    <submittedName>
        <fullName evidence="7">Uncharacterized protein</fullName>
    </submittedName>
</protein>
<comment type="subcellular location">
    <subcellularLocation>
        <location evidence="1">Membrane</location>
        <topology evidence="1">Multi-pass membrane protein</topology>
    </subcellularLocation>
</comment>
<accession>A0AA39LDK1</accession>
<dbReference type="Proteomes" id="UP001175271">
    <property type="component" value="Unassembled WGS sequence"/>
</dbReference>
<evidence type="ECO:0000313" key="8">
    <source>
        <dbReference type="Proteomes" id="UP001175271"/>
    </source>
</evidence>
<feature type="transmembrane region" description="Helical" evidence="6">
    <location>
        <begin position="125"/>
        <end position="145"/>
    </location>
</feature>
<reference evidence="7" key="1">
    <citation type="submission" date="2023-06" db="EMBL/GenBank/DDBJ databases">
        <title>Genomic analysis of the entomopathogenic nematode Steinernema hermaphroditum.</title>
        <authorList>
            <person name="Schwarz E.M."/>
            <person name="Heppert J.K."/>
            <person name="Baniya A."/>
            <person name="Schwartz H.T."/>
            <person name="Tan C.-H."/>
            <person name="Antoshechkin I."/>
            <person name="Sternberg P.W."/>
            <person name="Goodrich-Blair H."/>
            <person name="Dillman A.R."/>
        </authorList>
    </citation>
    <scope>NUCLEOTIDE SEQUENCE</scope>
    <source>
        <strain evidence="7">PS9179</strain>
        <tissue evidence="7">Whole animal</tissue>
    </source>
</reference>
<dbReference type="SMART" id="SM00679">
    <property type="entry name" value="CTNS"/>
    <property type="match status" value="2"/>
</dbReference>
<evidence type="ECO:0000313" key="7">
    <source>
        <dbReference type="EMBL" id="KAK0393363.1"/>
    </source>
</evidence>
<evidence type="ECO:0000256" key="6">
    <source>
        <dbReference type="SAM" id="Phobius"/>
    </source>
</evidence>
<dbReference type="AlphaFoldDB" id="A0AA39LDK1"/>
<comment type="similarity">
    <text evidence="5">Belongs to the laat-1 family.</text>
</comment>
<feature type="transmembrane region" description="Helical" evidence="6">
    <location>
        <begin position="279"/>
        <end position="298"/>
    </location>
</feature>
<comment type="caution">
    <text evidence="7">The sequence shown here is derived from an EMBL/GenBank/DDBJ whole genome shotgun (WGS) entry which is preliminary data.</text>
</comment>
<sequence>MPLPLSIVEWPMSGSMHPSRNVVSSVFRVFISVAASGQMIYRYTPLLTTFMTGNPAAGSSLLTSDADPNCTHGVKWIHDVFSDCVDTNLKLCGFAIGLFSLVLWLIPLIPQLYQNYRSKRCEGLSIVFIMFWLIGDICNMLGALLTNQQPIQKIIGVYYILQDLVLLSQFTYYTKIYNRGGRLRSSTNGPIVVPCVLFAAFGGAFVMSTQIPALDQSAMGSVSSGRVLSEGVAMPPIFESYYDVVGYIIGSFAALSYFSGRIPQLYKNYKRQSCEGLSIVMLYIIVAANLTYGLSVLLESTGWLYFVRHLPWLAGSLGCCFFDVVMIYQCYYYKALAARSEESAGLLASDELSDA</sequence>
<evidence type="ECO:0000256" key="5">
    <source>
        <dbReference type="ARBA" id="ARBA00038039"/>
    </source>
</evidence>
<dbReference type="PANTHER" id="PTHR16201">
    <property type="entry name" value="SEVEN TRANSMEMBRANE PROTEIN 1-RELATED"/>
    <property type="match status" value="1"/>
</dbReference>
<feature type="transmembrane region" description="Helical" evidence="6">
    <location>
        <begin position="240"/>
        <end position="258"/>
    </location>
</feature>
<dbReference type="FunFam" id="1.20.1280.290:FF:000009">
    <property type="entry name" value="PQ loop repeat family protein"/>
    <property type="match status" value="1"/>
</dbReference>
<keyword evidence="8" id="KW-1185">Reference proteome</keyword>